<name>A0A5B7KIC1_PORTR</name>
<comment type="caution">
    <text evidence="1">The sequence shown here is derived from an EMBL/GenBank/DDBJ whole genome shotgun (WGS) entry which is preliminary data.</text>
</comment>
<dbReference type="EMBL" id="VSRR010143258">
    <property type="protein sequence ID" value="MPD04879.1"/>
    <property type="molecule type" value="Genomic_DNA"/>
</dbReference>
<evidence type="ECO:0000313" key="2">
    <source>
        <dbReference type="Proteomes" id="UP000324222"/>
    </source>
</evidence>
<accession>A0A5B7KIC1</accession>
<keyword evidence="2" id="KW-1185">Reference proteome</keyword>
<dbReference type="AlphaFoldDB" id="A0A5B7KIC1"/>
<sequence length="116" mass="12785">MALAPVYQRPSALTQLRRHEPDTTPFCLLPRPPGSASVPLHLKESTHGDRIRSVLVLVTAFNAQGGGITVAGFEAAVLCSMTHQGADMPRRIEPSCHFLWRTPEHYNQLPKTETSN</sequence>
<protein>
    <submittedName>
        <fullName evidence="1">Uncharacterized protein</fullName>
    </submittedName>
</protein>
<evidence type="ECO:0000313" key="1">
    <source>
        <dbReference type="EMBL" id="MPD04879.1"/>
    </source>
</evidence>
<gene>
    <name evidence="1" type="ORF">E2C01_100590</name>
</gene>
<proteinExistence type="predicted"/>
<organism evidence="1 2">
    <name type="scientific">Portunus trituberculatus</name>
    <name type="common">Swimming crab</name>
    <name type="synonym">Neptunus trituberculatus</name>
    <dbReference type="NCBI Taxonomy" id="210409"/>
    <lineage>
        <taxon>Eukaryota</taxon>
        <taxon>Metazoa</taxon>
        <taxon>Ecdysozoa</taxon>
        <taxon>Arthropoda</taxon>
        <taxon>Crustacea</taxon>
        <taxon>Multicrustacea</taxon>
        <taxon>Malacostraca</taxon>
        <taxon>Eumalacostraca</taxon>
        <taxon>Eucarida</taxon>
        <taxon>Decapoda</taxon>
        <taxon>Pleocyemata</taxon>
        <taxon>Brachyura</taxon>
        <taxon>Eubrachyura</taxon>
        <taxon>Portunoidea</taxon>
        <taxon>Portunidae</taxon>
        <taxon>Portuninae</taxon>
        <taxon>Portunus</taxon>
    </lineage>
</organism>
<reference evidence="1 2" key="1">
    <citation type="submission" date="2019-05" db="EMBL/GenBank/DDBJ databases">
        <title>Another draft genome of Portunus trituberculatus and its Hox gene families provides insights of decapod evolution.</title>
        <authorList>
            <person name="Jeong J.-H."/>
            <person name="Song I."/>
            <person name="Kim S."/>
            <person name="Choi T."/>
            <person name="Kim D."/>
            <person name="Ryu S."/>
            <person name="Kim W."/>
        </authorList>
    </citation>
    <scope>NUCLEOTIDE SEQUENCE [LARGE SCALE GENOMIC DNA]</scope>
    <source>
        <tissue evidence="1">Muscle</tissue>
    </source>
</reference>
<dbReference type="Proteomes" id="UP000324222">
    <property type="component" value="Unassembled WGS sequence"/>
</dbReference>